<dbReference type="AlphaFoldDB" id="A0A517SN47"/>
<proteinExistence type="predicted"/>
<evidence type="ECO:0000313" key="1">
    <source>
        <dbReference type="EMBL" id="QDT57541.1"/>
    </source>
</evidence>
<evidence type="ECO:0000313" key="2">
    <source>
        <dbReference type="Proteomes" id="UP000315003"/>
    </source>
</evidence>
<accession>A0A517SN47</accession>
<sequence length="656" mass="72112">MTSDLSPWQRLIEWKQGFPNVSSCRQLRRALLSLLIGASTFTGATCLSIQDGATPSVSAEPVVWVSLSDQLPQRVANAAKASVSQLRVADLPNLESTRAHASEAIAQLKTYLNSTTTAENAAAWLEYLKADELQKALADESRSAVIRAASDVQRRSSALHDGLERAAVVQFRTAAGNVADAYRFEKGEQVIQLFGKQLERLSDQWTTIEGEPHPDDIANLRNTVDMLHRGGQQVELLDVVAREFGHSNLKLWISEDLIAASVGRPLDLEQDVRECILGTRIIGKAQIEGSVSAELVPSDESIAIKVMMDGNVTARTMGFNGPVRLRASSNSVVHAEQVLQLNQQGLAMGQVSTEATSNNKIHSIEHSLRFVREIAKRKARQQKPQTDRIALARLKKRVGETFEEQVQQEFGATDPLQLVNGFINRLNLSQPKAEFSSTEDAAMASVVLAKPQQLASESAPKEIAEPGHVLVQVHESLVANSLGSLLAGRSLSRSEIQELIERIAKRTTESSEDEAPNFEVDFDSRRPVVFQCRDGVLRIGIRGTRFKQGSRELKRPLEIFAEYQATKQADGSIILERVGELNVNFPGTDRLSVTQAGLRGAMKESFAKAFAPTLMHKPWVVPEDAKLESLAGRRFVPIAFDVDNGWLTLAIRLADQ</sequence>
<dbReference type="RefSeq" id="WP_145268104.1">
    <property type="nucleotide sequence ID" value="NZ_CP036272.1"/>
</dbReference>
<organism evidence="1 2">
    <name type="scientific">Stieleria bergensis</name>
    <dbReference type="NCBI Taxonomy" id="2528025"/>
    <lineage>
        <taxon>Bacteria</taxon>
        <taxon>Pseudomonadati</taxon>
        <taxon>Planctomycetota</taxon>
        <taxon>Planctomycetia</taxon>
        <taxon>Pirellulales</taxon>
        <taxon>Pirellulaceae</taxon>
        <taxon>Stieleria</taxon>
    </lineage>
</organism>
<protein>
    <submittedName>
        <fullName evidence="1">Uncharacterized protein</fullName>
    </submittedName>
</protein>
<gene>
    <name evidence="1" type="ORF">SV7mr_00230</name>
</gene>
<name>A0A517SN47_9BACT</name>
<dbReference type="EMBL" id="CP036272">
    <property type="protein sequence ID" value="QDT57541.1"/>
    <property type="molecule type" value="Genomic_DNA"/>
</dbReference>
<dbReference type="Proteomes" id="UP000315003">
    <property type="component" value="Chromosome"/>
</dbReference>
<reference evidence="1 2" key="1">
    <citation type="submission" date="2019-02" db="EMBL/GenBank/DDBJ databases">
        <title>Deep-cultivation of Planctomycetes and their phenomic and genomic characterization uncovers novel biology.</title>
        <authorList>
            <person name="Wiegand S."/>
            <person name="Jogler M."/>
            <person name="Boedeker C."/>
            <person name="Pinto D."/>
            <person name="Vollmers J."/>
            <person name="Rivas-Marin E."/>
            <person name="Kohn T."/>
            <person name="Peeters S.H."/>
            <person name="Heuer A."/>
            <person name="Rast P."/>
            <person name="Oberbeckmann S."/>
            <person name="Bunk B."/>
            <person name="Jeske O."/>
            <person name="Meyerdierks A."/>
            <person name="Storesund J.E."/>
            <person name="Kallscheuer N."/>
            <person name="Luecker S."/>
            <person name="Lage O.M."/>
            <person name="Pohl T."/>
            <person name="Merkel B.J."/>
            <person name="Hornburger P."/>
            <person name="Mueller R.-W."/>
            <person name="Bruemmer F."/>
            <person name="Labrenz M."/>
            <person name="Spormann A.M."/>
            <person name="Op den Camp H."/>
            <person name="Overmann J."/>
            <person name="Amann R."/>
            <person name="Jetten M.S.M."/>
            <person name="Mascher T."/>
            <person name="Medema M.H."/>
            <person name="Devos D.P."/>
            <person name="Kaster A.-K."/>
            <person name="Ovreas L."/>
            <person name="Rohde M."/>
            <person name="Galperin M.Y."/>
            <person name="Jogler C."/>
        </authorList>
    </citation>
    <scope>NUCLEOTIDE SEQUENCE [LARGE SCALE GENOMIC DNA]</scope>
    <source>
        <strain evidence="1 2">SV_7m_r</strain>
    </source>
</reference>
<keyword evidence="2" id="KW-1185">Reference proteome</keyword>
<dbReference type="OrthoDB" id="248057at2"/>